<sequence length="161" mass="18645">MDNKSDFISLQEASQYCGYSQEYLSLRARQKKLKATKRGRNWATTREWLEEYVQQSESYKAKLLQKHLGNQAHPPANLPIYAPDADAWEDNRPEEIAEQEAFKHKLQFAFAYGMAVALLFWDVVQGQHALLQTVQEIQQTAFVAGAGQIVQEYFVWLRSLF</sequence>
<gene>
    <name evidence="1" type="ORF">A3J30_02105</name>
</gene>
<dbReference type="AlphaFoldDB" id="A0A1G2RXF9"/>
<name>A0A1G2RXF9_9BACT</name>
<comment type="caution">
    <text evidence="1">The sequence shown here is derived from an EMBL/GenBank/DDBJ whole genome shotgun (WGS) entry which is preliminary data.</text>
</comment>
<evidence type="ECO:0000313" key="1">
    <source>
        <dbReference type="EMBL" id="OHA77089.1"/>
    </source>
</evidence>
<dbReference type="Proteomes" id="UP000178222">
    <property type="component" value="Unassembled WGS sequence"/>
</dbReference>
<dbReference type="EMBL" id="MHUL01000016">
    <property type="protein sequence ID" value="OHA77089.1"/>
    <property type="molecule type" value="Genomic_DNA"/>
</dbReference>
<evidence type="ECO:0008006" key="3">
    <source>
        <dbReference type="Google" id="ProtNLM"/>
    </source>
</evidence>
<evidence type="ECO:0000313" key="2">
    <source>
        <dbReference type="Proteomes" id="UP000178222"/>
    </source>
</evidence>
<proteinExistence type="predicted"/>
<organism evidence="1 2">
    <name type="scientific">Candidatus Wildermuthbacteria bacterium RIFCSPLOWO2_02_FULL_47_9c</name>
    <dbReference type="NCBI Taxonomy" id="1802466"/>
    <lineage>
        <taxon>Bacteria</taxon>
        <taxon>Candidatus Wildermuthiibacteriota</taxon>
    </lineage>
</organism>
<reference evidence="1 2" key="1">
    <citation type="journal article" date="2016" name="Nat. Commun.">
        <title>Thousands of microbial genomes shed light on interconnected biogeochemical processes in an aquifer system.</title>
        <authorList>
            <person name="Anantharaman K."/>
            <person name="Brown C.T."/>
            <person name="Hug L.A."/>
            <person name="Sharon I."/>
            <person name="Castelle C.J."/>
            <person name="Probst A.J."/>
            <person name="Thomas B.C."/>
            <person name="Singh A."/>
            <person name="Wilkins M.J."/>
            <person name="Karaoz U."/>
            <person name="Brodie E.L."/>
            <person name="Williams K.H."/>
            <person name="Hubbard S.S."/>
            <person name="Banfield J.F."/>
        </authorList>
    </citation>
    <scope>NUCLEOTIDE SEQUENCE [LARGE SCALE GENOMIC DNA]</scope>
</reference>
<protein>
    <recommendedName>
        <fullName evidence="3">Helix-turn-helix domain-containing protein</fullName>
    </recommendedName>
</protein>
<accession>A0A1G2RXF9</accession>